<dbReference type="Proteomes" id="UP000632063">
    <property type="component" value="Unassembled WGS sequence"/>
</dbReference>
<protein>
    <submittedName>
        <fullName evidence="2">DUF1186 domain-containing protein</fullName>
    </submittedName>
</protein>
<organism evidence="2 3">
    <name type="scientific">Roseibium litorale</name>
    <dbReference type="NCBI Taxonomy" id="2803841"/>
    <lineage>
        <taxon>Bacteria</taxon>
        <taxon>Pseudomonadati</taxon>
        <taxon>Pseudomonadota</taxon>
        <taxon>Alphaproteobacteria</taxon>
        <taxon>Hyphomicrobiales</taxon>
        <taxon>Stappiaceae</taxon>
        <taxon>Roseibium</taxon>
    </lineage>
</organism>
<proteinExistence type="predicted"/>
<feature type="region of interest" description="Disordered" evidence="1">
    <location>
        <begin position="254"/>
        <end position="277"/>
    </location>
</feature>
<keyword evidence="3" id="KW-1185">Reference proteome</keyword>
<sequence length="277" mass="31078">MNRQELIASLARRDLFPWRTIDLCLKDPSLCIPPLLLLLERKARGLSLNEDENRALYYGIHLLAALKVREAAAPLTAVLCGNLEEAAELVGDSIGDTVPRLLMAFTPAMADHAWDVVASPQIDWIIREAFLRAWTFAVLQGEVPLDIAAEKLKQFPATVCPEPDSFLWAGWLNAIADLNLQELQTNAGRAFENGQISADEFGFFPADIETFRSDLARMAASDPKEREAILLRRGYRPFQPTNEDFMRAARHVLTREEEEETSSMLLKAAESDSPYNH</sequence>
<comment type="caution">
    <text evidence="2">The sequence shown here is derived from an EMBL/GenBank/DDBJ whole genome shotgun (WGS) entry which is preliminary data.</text>
</comment>
<evidence type="ECO:0000313" key="3">
    <source>
        <dbReference type="Proteomes" id="UP000632063"/>
    </source>
</evidence>
<gene>
    <name evidence="2" type="ORF">IG616_12420</name>
</gene>
<accession>A0ABR9CN93</accession>
<name>A0ABR9CN93_9HYPH</name>
<reference evidence="3" key="1">
    <citation type="submission" date="2020-09" db="EMBL/GenBank/DDBJ databases">
        <title>The genome sequence of strain Labrenzia suaedae 4C16A.</title>
        <authorList>
            <person name="Liu Y."/>
        </authorList>
    </citation>
    <scope>NUCLEOTIDE SEQUENCE [LARGE SCALE GENOMIC DNA]</scope>
    <source>
        <strain evidence="3">4C16A</strain>
    </source>
</reference>
<reference evidence="2 3" key="2">
    <citation type="journal article" date="2021" name="Int. J. Syst. Evol. Microbiol.">
        <title>Roseibium litorale sp. nov., isolated from a tidal flat sediment and proposal for the reclassification of Labrenzia polysiphoniae as Roseibium polysiphoniae comb. nov.</title>
        <authorList>
            <person name="Liu Y."/>
            <person name="Pei T."/>
            <person name="Du J."/>
            <person name="Chao M."/>
            <person name="Deng M.R."/>
            <person name="Zhu H."/>
        </authorList>
    </citation>
    <scope>NUCLEOTIDE SEQUENCE [LARGE SCALE GENOMIC DNA]</scope>
    <source>
        <strain evidence="2 3">4C16A</strain>
    </source>
</reference>
<evidence type="ECO:0000256" key="1">
    <source>
        <dbReference type="SAM" id="MobiDB-lite"/>
    </source>
</evidence>
<dbReference type="EMBL" id="JACYXI010000007">
    <property type="protein sequence ID" value="MBD8892358.1"/>
    <property type="molecule type" value="Genomic_DNA"/>
</dbReference>
<evidence type="ECO:0000313" key="2">
    <source>
        <dbReference type="EMBL" id="MBD8892358.1"/>
    </source>
</evidence>
<dbReference type="RefSeq" id="WP_192148488.1">
    <property type="nucleotide sequence ID" value="NZ_JACYXI010000007.1"/>
</dbReference>